<gene>
    <name evidence="1" type="ORF">ACD661_06955</name>
</gene>
<proteinExistence type="predicted"/>
<organism evidence="1 2">
    <name type="scientific">Legionella lytica</name>
    <dbReference type="NCBI Taxonomy" id="96232"/>
    <lineage>
        <taxon>Bacteria</taxon>
        <taxon>Pseudomonadati</taxon>
        <taxon>Pseudomonadota</taxon>
        <taxon>Gammaproteobacteria</taxon>
        <taxon>Legionellales</taxon>
        <taxon>Legionellaceae</taxon>
        <taxon>Legionella</taxon>
    </lineage>
</organism>
<dbReference type="Proteomes" id="UP001615550">
    <property type="component" value="Unassembled WGS sequence"/>
</dbReference>
<protein>
    <recommendedName>
        <fullName evidence="3">Substrate of the Dot/Icm secretion system</fullName>
    </recommendedName>
</protein>
<sequence>MSLKKDHILNDKVNPSKYTSVREGLDYLQKLKDLDDLSRAKEHCQEYIDEFVVLNFSYNNQSVNKLVQETYEQISAARNESELDEIQVSLESVLNKIVSNHVIDQAKKVCETFLHDIEKCAKNDVSMGQFLIEKRQVIAQTHNEVEITTITKDLYQVLERMQVTTLSNNQRFKAEFHSIKSSQEGLGHELDGASFEP</sequence>
<reference evidence="1 2" key="1">
    <citation type="submission" date="2024-08" db="EMBL/GenBank/DDBJ databases">
        <title>Draft Genome Sequence of Legionella lytica strain DSB2004, Isolated From a Fire Sprinkler System.</title>
        <authorList>
            <person name="Everhart A.D."/>
            <person name="Kidane D.T."/>
            <person name="Farone A.L."/>
            <person name="Farone M.B."/>
        </authorList>
    </citation>
    <scope>NUCLEOTIDE SEQUENCE [LARGE SCALE GENOMIC DNA]</scope>
    <source>
        <strain evidence="1 2">DSB2004</strain>
    </source>
</reference>
<name>A0ABW8D9N4_9GAMM</name>
<comment type="caution">
    <text evidence="1">The sequence shown here is derived from an EMBL/GenBank/DDBJ whole genome shotgun (WGS) entry which is preliminary data.</text>
</comment>
<evidence type="ECO:0000313" key="1">
    <source>
        <dbReference type="EMBL" id="MFJ1268289.1"/>
    </source>
</evidence>
<dbReference type="EMBL" id="JBGORX010000001">
    <property type="protein sequence ID" value="MFJ1268289.1"/>
    <property type="molecule type" value="Genomic_DNA"/>
</dbReference>
<evidence type="ECO:0008006" key="3">
    <source>
        <dbReference type="Google" id="ProtNLM"/>
    </source>
</evidence>
<keyword evidence="2" id="KW-1185">Reference proteome</keyword>
<accession>A0ABW8D9N4</accession>
<dbReference type="RefSeq" id="WP_400187102.1">
    <property type="nucleotide sequence ID" value="NZ_JBGORX010000001.1"/>
</dbReference>
<evidence type="ECO:0000313" key="2">
    <source>
        <dbReference type="Proteomes" id="UP001615550"/>
    </source>
</evidence>